<dbReference type="EMBL" id="GU380289">
    <property type="protein sequence ID" value="ADD64218.1"/>
    <property type="molecule type" value="Genomic_DNA"/>
</dbReference>
<gene>
    <name evidence="2" type="primary">copG</name>
</gene>
<evidence type="ECO:0000313" key="2">
    <source>
        <dbReference type="EMBL" id="ADD64218.1"/>
    </source>
</evidence>
<proteinExistence type="predicted"/>
<reference evidence="2" key="1">
    <citation type="journal article" date="2011" name="Plasmid">
        <title>Characterization of the cryptic plasmid pTXW from Lactobacillus paracasei TXW.</title>
        <authorList>
            <person name="Zhang H."/>
            <person name="Hao Y."/>
            <person name="Zhang D."/>
            <person name="Luo Y."/>
        </authorList>
    </citation>
    <scope>NUCLEOTIDE SEQUENCE</scope>
    <source>
        <strain evidence="2">TXW</strain>
        <plasmid evidence="2">pTXW</plasmid>
    </source>
</reference>
<dbReference type="GO" id="GO:0006355">
    <property type="term" value="P:regulation of DNA-templated transcription"/>
    <property type="evidence" value="ECO:0007669"/>
    <property type="project" value="InterPro"/>
</dbReference>
<geneLocation type="plasmid" evidence="2">
    <name>pTXW</name>
</geneLocation>
<sequence length="59" mass="6714">MYFERFVQIGGCNMSVEEKKRIMISLSSENAELLSKMAREMGLSKSALVTIWINANKTK</sequence>
<evidence type="ECO:0000259" key="1">
    <source>
        <dbReference type="Pfam" id="PF01402"/>
    </source>
</evidence>
<organism evidence="2">
    <name type="scientific">Lacticaseibacillus paracasei TXW</name>
    <dbReference type="NCBI Taxonomy" id="903522"/>
    <lineage>
        <taxon>Bacteria</taxon>
        <taxon>Bacillati</taxon>
        <taxon>Bacillota</taxon>
        <taxon>Bacilli</taxon>
        <taxon>Lactobacillales</taxon>
        <taxon>Lactobacillaceae</taxon>
        <taxon>Lacticaseibacillus</taxon>
    </lineage>
</organism>
<dbReference type="AlphaFoldDB" id="D4NX01"/>
<dbReference type="InterPro" id="IPR013321">
    <property type="entry name" value="Arc_rbn_hlx_hlx"/>
</dbReference>
<dbReference type="Pfam" id="PF01402">
    <property type="entry name" value="RHH_1"/>
    <property type="match status" value="1"/>
</dbReference>
<name>D4NX01_LACPA</name>
<dbReference type="InterPro" id="IPR010985">
    <property type="entry name" value="Ribbon_hlx_hlx"/>
</dbReference>
<accession>D4NX01</accession>
<dbReference type="InterPro" id="IPR002145">
    <property type="entry name" value="CopG"/>
</dbReference>
<protein>
    <submittedName>
        <fullName evidence="2">CopG</fullName>
    </submittedName>
</protein>
<dbReference type="Gene3D" id="1.10.1220.10">
    <property type="entry name" value="Met repressor-like"/>
    <property type="match status" value="1"/>
</dbReference>
<feature type="domain" description="Ribbon-helix-helix protein CopG" evidence="1">
    <location>
        <begin position="20"/>
        <end position="49"/>
    </location>
</feature>
<keyword evidence="2" id="KW-0614">Plasmid</keyword>
<dbReference type="RefSeq" id="WP_013023903.1">
    <property type="nucleotide sequence ID" value="NC_013952.1"/>
</dbReference>
<dbReference type="SUPFAM" id="SSF47598">
    <property type="entry name" value="Ribbon-helix-helix"/>
    <property type="match status" value="1"/>
</dbReference>